<accession>A0A2K7G3R8</accession>
<dbReference type="EnsemblPlants" id="KRH02598">
    <property type="protein sequence ID" value="KRH02598"/>
    <property type="gene ID" value="GLYMA_17G048400"/>
</dbReference>
<dbReference type="SUPFAM" id="SSF52047">
    <property type="entry name" value="RNI-like"/>
    <property type="match status" value="1"/>
</dbReference>
<dbReference type="Gramene" id="KRH02598">
    <property type="protein sequence ID" value="KRH02598"/>
    <property type="gene ID" value="GLYMA_17G048400"/>
</dbReference>
<dbReference type="AlphaFoldDB" id="A0A0R0F8J4"/>
<keyword evidence="4" id="KW-1185">Reference proteome</keyword>
<dbReference type="Gene3D" id="3.80.10.10">
    <property type="entry name" value="Ribonuclease Inhibitor"/>
    <property type="match status" value="1"/>
</dbReference>
<feature type="domain" description="FBD" evidence="1">
    <location>
        <begin position="226"/>
        <end position="298"/>
    </location>
</feature>
<dbReference type="EMBL" id="CM000850">
    <property type="protein sequence ID" value="KRH02598.2"/>
    <property type="molecule type" value="Genomic_DNA"/>
</dbReference>
<reference evidence="3" key="2">
    <citation type="submission" date="2018-02" db="UniProtKB">
        <authorList>
            <consortium name="EnsemblPlants"/>
        </authorList>
    </citation>
    <scope>IDENTIFICATION</scope>
    <source>
        <strain evidence="3">Williams 82</strain>
    </source>
</reference>
<dbReference type="InterPro" id="IPR006566">
    <property type="entry name" value="FBD"/>
</dbReference>
<dbReference type="InParanoid" id="A0A0R0F8J4"/>
<sequence>MHVCKGSTKVLVSKVVANSVLSKRWEPLWRSVPTLDLEEHSYLKLSYFHLDQPLKRLRHCVRSSRYSPADVKAWLADAAAMHFAELLCGCPNLEDLNAENLGCIYDEHGDEFYDDMEGIQARFKTLPKLVRAHIHKPDAVVPLEVVNNVEFMSIDWIRCVYLQYYMPEFHNLTHIEFGYLDLERASERLKLLKHCPKLQILVIDKKDLGLHANEGADWSYPQSIPTCVSLHLKTCRLTNYVGSKGEFQFARYIMQNASHLQTMTICTNTSSNEGEKLEMIENLSSCTRCSATCKLLFK</sequence>
<evidence type="ECO:0000313" key="3">
    <source>
        <dbReference type="EnsemblPlants" id="KRH02598"/>
    </source>
</evidence>
<dbReference type="PANTHER" id="PTHR31900:SF34">
    <property type="entry name" value="EMB|CAB62440.1-RELATED"/>
    <property type="match status" value="1"/>
</dbReference>
<accession>A0A0R0F8J4</accession>
<dbReference type="Pfam" id="PF08387">
    <property type="entry name" value="FBD"/>
    <property type="match status" value="1"/>
</dbReference>
<evidence type="ECO:0000313" key="2">
    <source>
        <dbReference type="EMBL" id="KRH02598.2"/>
    </source>
</evidence>
<evidence type="ECO:0000259" key="1">
    <source>
        <dbReference type="SMART" id="SM00579"/>
    </source>
</evidence>
<dbReference type="PANTHER" id="PTHR31900">
    <property type="entry name" value="F-BOX/RNI SUPERFAMILY PROTEIN-RELATED"/>
    <property type="match status" value="1"/>
</dbReference>
<dbReference type="SMART" id="SM00579">
    <property type="entry name" value="FBD"/>
    <property type="match status" value="1"/>
</dbReference>
<dbReference type="Proteomes" id="UP000008827">
    <property type="component" value="Chromosome 17"/>
</dbReference>
<evidence type="ECO:0000313" key="4">
    <source>
        <dbReference type="Proteomes" id="UP000008827"/>
    </source>
</evidence>
<proteinExistence type="predicted"/>
<protein>
    <recommendedName>
        <fullName evidence="1">FBD domain-containing protein</fullName>
    </recommendedName>
</protein>
<gene>
    <name evidence="2" type="ORF">GLYMA_17G048400</name>
</gene>
<reference evidence="2 3" key="1">
    <citation type="journal article" date="2010" name="Nature">
        <title>Genome sequence of the palaeopolyploid soybean.</title>
        <authorList>
            <person name="Schmutz J."/>
            <person name="Cannon S.B."/>
            <person name="Schlueter J."/>
            <person name="Ma J."/>
            <person name="Mitros T."/>
            <person name="Nelson W."/>
            <person name="Hyten D.L."/>
            <person name="Song Q."/>
            <person name="Thelen J.J."/>
            <person name="Cheng J."/>
            <person name="Xu D."/>
            <person name="Hellsten U."/>
            <person name="May G.D."/>
            <person name="Yu Y."/>
            <person name="Sakurai T."/>
            <person name="Umezawa T."/>
            <person name="Bhattacharyya M.K."/>
            <person name="Sandhu D."/>
            <person name="Valliyodan B."/>
            <person name="Lindquist E."/>
            <person name="Peto M."/>
            <person name="Grant D."/>
            <person name="Shu S."/>
            <person name="Goodstein D."/>
            <person name="Barry K."/>
            <person name="Futrell-Griggs M."/>
            <person name="Abernathy B."/>
            <person name="Du J."/>
            <person name="Tian Z."/>
            <person name="Zhu L."/>
            <person name="Gill N."/>
            <person name="Joshi T."/>
            <person name="Libault M."/>
            <person name="Sethuraman A."/>
            <person name="Zhang X.-C."/>
            <person name="Shinozaki K."/>
            <person name="Nguyen H.T."/>
            <person name="Wing R.A."/>
            <person name="Cregan P."/>
            <person name="Specht J."/>
            <person name="Grimwood J."/>
            <person name="Rokhsar D."/>
            <person name="Stacey G."/>
            <person name="Shoemaker R.C."/>
            <person name="Jackson S.A."/>
        </authorList>
    </citation>
    <scope>NUCLEOTIDE SEQUENCE</scope>
    <source>
        <strain evidence="3">cv. Williams 82</strain>
        <tissue evidence="2">Callus</tissue>
    </source>
</reference>
<name>A0A0R0F8J4_SOYBN</name>
<dbReference type="InterPro" id="IPR050232">
    <property type="entry name" value="FBL13/AtMIF1-like"/>
</dbReference>
<dbReference type="InterPro" id="IPR032675">
    <property type="entry name" value="LRR_dom_sf"/>
</dbReference>
<reference evidence="2" key="3">
    <citation type="submission" date="2018-07" db="EMBL/GenBank/DDBJ databases">
        <title>WGS assembly of Glycine max.</title>
        <authorList>
            <person name="Schmutz J."/>
            <person name="Cannon S."/>
            <person name="Schlueter J."/>
            <person name="Ma J."/>
            <person name="Mitros T."/>
            <person name="Nelson W."/>
            <person name="Hyten D."/>
            <person name="Song Q."/>
            <person name="Thelen J."/>
            <person name="Cheng J."/>
            <person name="Xu D."/>
            <person name="Hellsten U."/>
            <person name="May G."/>
            <person name="Yu Y."/>
            <person name="Sakurai T."/>
            <person name="Umezawa T."/>
            <person name="Bhattacharyya M."/>
            <person name="Sandhu D."/>
            <person name="Valliyodan B."/>
            <person name="Lindquist E."/>
            <person name="Peto M."/>
            <person name="Grant D."/>
            <person name="Shu S."/>
            <person name="Goodstein D."/>
            <person name="Barry K."/>
            <person name="Futrell-Griggs M."/>
            <person name="Abernathy B."/>
            <person name="Du J."/>
            <person name="Tian Z."/>
            <person name="Zhu L."/>
            <person name="Gill N."/>
            <person name="Joshi T."/>
            <person name="Libault M."/>
            <person name="Sethuraman A."/>
            <person name="Zhang X."/>
            <person name="Shinozaki K."/>
            <person name="Nguyen H."/>
            <person name="Wing R."/>
            <person name="Cregan P."/>
            <person name="Specht J."/>
            <person name="Grimwood J."/>
            <person name="Rokhsar D."/>
            <person name="Stacey G."/>
            <person name="Shoemaker R."/>
            <person name="Jackson S."/>
        </authorList>
    </citation>
    <scope>NUCLEOTIDE SEQUENCE</scope>
    <source>
        <tissue evidence="2">Callus</tissue>
    </source>
</reference>
<dbReference type="OMA" id="HANEGAD"/>
<organism evidence="2">
    <name type="scientific">Glycine max</name>
    <name type="common">Soybean</name>
    <name type="synonym">Glycine hispida</name>
    <dbReference type="NCBI Taxonomy" id="3847"/>
    <lineage>
        <taxon>Eukaryota</taxon>
        <taxon>Viridiplantae</taxon>
        <taxon>Streptophyta</taxon>
        <taxon>Embryophyta</taxon>
        <taxon>Tracheophyta</taxon>
        <taxon>Spermatophyta</taxon>
        <taxon>Magnoliopsida</taxon>
        <taxon>eudicotyledons</taxon>
        <taxon>Gunneridae</taxon>
        <taxon>Pentapetalae</taxon>
        <taxon>rosids</taxon>
        <taxon>fabids</taxon>
        <taxon>Fabales</taxon>
        <taxon>Fabaceae</taxon>
        <taxon>Papilionoideae</taxon>
        <taxon>50 kb inversion clade</taxon>
        <taxon>NPAAA clade</taxon>
        <taxon>indigoferoid/millettioid clade</taxon>
        <taxon>Phaseoleae</taxon>
        <taxon>Glycine</taxon>
        <taxon>Glycine subgen. Soja</taxon>
    </lineage>
</organism>